<protein>
    <submittedName>
        <fullName evidence="2">Uncharacterized protein</fullName>
    </submittedName>
</protein>
<evidence type="ECO:0000313" key="2">
    <source>
        <dbReference type="EMBL" id="EWC85523.1"/>
    </source>
</evidence>
<gene>
    <name evidence="2" type="ORF">PFNF54_05716</name>
</gene>
<keyword evidence="3" id="KW-1185">Reference proteome</keyword>
<proteinExistence type="predicted"/>
<name>W7JKZ0_PLAFO</name>
<feature type="compositionally biased region" description="Basic and acidic residues" evidence="1">
    <location>
        <begin position="24"/>
        <end position="39"/>
    </location>
</feature>
<dbReference type="Proteomes" id="UP000030673">
    <property type="component" value="Unassembled WGS sequence"/>
</dbReference>
<dbReference type="EMBL" id="KE123886">
    <property type="protein sequence ID" value="EWC85523.1"/>
    <property type="molecule type" value="Genomic_DNA"/>
</dbReference>
<organism evidence="2 3">
    <name type="scientific">Plasmodium falciparum (isolate NF54)</name>
    <dbReference type="NCBI Taxonomy" id="5843"/>
    <lineage>
        <taxon>Eukaryota</taxon>
        <taxon>Sar</taxon>
        <taxon>Alveolata</taxon>
        <taxon>Apicomplexa</taxon>
        <taxon>Aconoidasida</taxon>
        <taxon>Haemosporida</taxon>
        <taxon>Plasmodiidae</taxon>
        <taxon>Plasmodium</taxon>
        <taxon>Plasmodium (Laverania)</taxon>
    </lineage>
</organism>
<evidence type="ECO:0000256" key="1">
    <source>
        <dbReference type="SAM" id="MobiDB-lite"/>
    </source>
</evidence>
<evidence type="ECO:0000313" key="3">
    <source>
        <dbReference type="Proteomes" id="UP000030673"/>
    </source>
</evidence>
<sequence length="69" mass="8686">MVLKDKKYNRKYLKKIKERSKCIREKEEKKSKEDSHYNYDEDLPQYDSKKKKINYLKIKKRKRTNKTEE</sequence>
<feature type="region of interest" description="Disordered" evidence="1">
    <location>
        <begin position="24"/>
        <end position="43"/>
    </location>
</feature>
<dbReference type="AlphaFoldDB" id="W7JKZ0"/>
<reference evidence="2 3" key="1">
    <citation type="submission" date="2013-02" db="EMBL/GenBank/DDBJ databases">
        <title>The Genome Sequence of Plasmodium falciparum NF54.</title>
        <authorList>
            <consortium name="The Broad Institute Genome Sequencing Platform"/>
            <consortium name="The Broad Institute Genome Sequencing Center for Infectious Disease"/>
            <person name="Neafsey D."/>
            <person name="Cheeseman I."/>
            <person name="Volkman S."/>
            <person name="Adams J."/>
            <person name="Walker B."/>
            <person name="Young S.K."/>
            <person name="Zeng Q."/>
            <person name="Gargeya S."/>
            <person name="Fitzgerald M."/>
            <person name="Haas B."/>
            <person name="Abouelleil A."/>
            <person name="Alvarado L."/>
            <person name="Arachchi H.M."/>
            <person name="Berlin A.M."/>
            <person name="Chapman S.B."/>
            <person name="Dewar J."/>
            <person name="Goldberg J."/>
            <person name="Griggs A."/>
            <person name="Gujja S."/>
            <person name="Hansen M."/>
            <person name="Howarth C."/>
            <person name="Imamovic A."/>
            <person name="Larimer J."/>
            <person name="McCowan C."/>
            <person name="Murphy C."/>
            <person name="Neiman D."/>
            <person name="Pearson M."/>
            <person name="Priest M."/>
            <person name="Roberts A."/>
            <person name="Saif S."/>
            <person name="Shea T."/>
            <person name="Sisk P."/>
            <person name="Sykes S."/>
            <person name="Wortman J."/>
            <person name="Nusbaum C."/>
            <person name="Birren B."/>
        </authorList>
    </citation>
    <scope>NUCLEOTIDE SEQUENCE [LARGE SCALE GENOMIC DNA]</scope>
    <source>
        <strain evidence="2 3">NF54</strain>
    </source>
</reference>
<accession>W7JKZ0</accession>